<evidence type="ECO:0000313" key="4">
    <source>
        <dbReference type="Proteomes" id="UP000269198"/>
    </source>
</evidence>
<organism evidence="3 4">
    <name type="scientific">Halostreptopolyspora alba</name>
    <dbReference type="NCBI Taxonomy" id="2487137"/>
    <lineage>
        <taxon>Bacteria</taxon>
        <taxon>Bacillati</taxon>
        <taxon>Actinomycetota</taxon>
        <taxon>Actinomycetes</taxon>
        <taxon>Streptosporangiales</taxon>
        <taxon>Nocardiopsidaceae</taxon>
        <taxon>Halostreptopolyspora</taxon>
    </lineage>
</organism>
<keyword evidence="2" id="KW-0812">Transmembrane</keyword>
<keyword evidence="1" id="KW-0175">Coiled coil</keyword>
<dbReference type="AlphaFoldDB" id="A0A3N0E2D1"/>
<evidence type="ECO:0000256" key="2">
    <source>
        <dbReference type="SAM" id="Phobius"/>
    </source>
</evidence>
<evidence type="ECO:0000256" key="1">
    <source>
        <dbReference type="SAM" id="Coils"/>
    </source>
</evidence>
<accession>A0A3N0E2D1</accession>
<comment type="caution">
    <text evidence="3">The sequence shown here is derived from an EMBL/GenBank/DDBJ whole genome shotgun (WGS) entry which is preliminary data.</text>
</comment>
<proteinExistence type="predicted"/>
<dbReference type="RefSeq" id="WP_123203065.1">
    <property type="nucleotide sequence ID" value="NZ_RJMB01000027.1"/>
</dbReference>
<feature type="coiled-coil region" evidence="1">
    <location>
        <begin position="218"/>
        <end position="273"/>
    </location>
</feature>
<name>A0A3N0E2D1_9ACTN</name>
<gene>
    <name evidence="3" type="ORF">EFW17_20575</name>
</gene>
<keyword evidence="2" id="KW-1133">Transmembrane helix</keyword>
<evidence type="ECO:0000313" key="3">
    <source>
        <dbReference type="EMBL" id="RNL82004.1"/>
    </source>
</evidence>
<feature type="coiled-coil region" evidence="1">
    <location>
        <begin position="421"/>
        <end position="462"/>
    </location>
</feature>
<dbReference type="Proteomes" id="UP000269198">
    <property type="component" value="Unassembled WGS sequence"/>
</dbReference>
<protein>
    <submittedName>
        <fullName evidence="3">Uncharacterized protein</fullName>
    </submittedName>
</protein>
<reference evidence="3 4" key="1">
    <citation type="submission" date="2018-11" db="EMBL/GenBank/DDBJ databases">
        <title>The genome draft of YIM 96095.</title>
        <authorList>
            <person name="Tang S.-K."/>
            <person name="Chunyu W.-X."/>
            <person name="Feng Y.-Z."/>
        </authorList>
    </citation>
    <scope>NUCLEOTIDE SEQUENCE [LARGE SCALE GENOMIC DNA]</scope>
    <source>
        <strain evidence="3 4">YIM 96095</strain>
    </source>
</reference>
<keyword evidence="2" id="KW-0472">Membrane</keyword>
<dbReference type="EMBL" id="RJMB01000027">
    <property type="protein sequence ID" value="RNL82004.1"/>
    <property type="molecule type" value="Genomic_DNA"/>
</dbReference>
<sequence>MVPVTELVFTAIAVLAVGAILAYWSRDRIDARRRRDRLLARFDEVAAEIDTLTLQLGEAARTLRRDVELVRGAFAADEVAEVLGSCEERLSRADTLLRQRSELSGDTSESLAGRSVDEIARTVESWRELETSVRELLPLLRDEEERLSTALTMGDRVAGRLARVRAQLEEVRAEADSSAAEGFVVSTEAEVLDDAADRVTEAERLVRENRLHAADTSLSELSDELARSRDTLRSLERRRSDLTTRVAGIHDALSAAEERAREADKHRETLTENYAPGIWADLAETTAQGRSHLERARTELSAAEDALHRGDVGSGERKAEAAETELGTATELLGVPGDRLATVRELSGSLPGYKERVLARVVTLERNVRENEAASPMTDTVTELRRQLDRVDMAVERPDWLRYEQRLGEIDVLVTAVDTALRESAEAATRLRAEAERWRSELDAAQKAREKAERELAWHLDQPFRRRK</sequence>
<keyword evidence="4" id="KW-1185">Reference proteome</keyword>
<feature type="transmembrane region" description="Helical" evidence="2">
    <location>
        <begin position="6"/>
        <end position="25"/>
    </location>
</feature>